<gene>
    <name evidence="9" type="ORF">NEMVEDRAFT_v1g220553</name>
</gene>
<dbReference type="EC" id="3.2.1.22" evidence="3"/>
<evidence type="ECO:0000256" key="2">
    <source>
        <dbReference type="ARBA" id="ARBA00009743"/>
    </source>
</evidence>
<dbReference type="InterPro" id="IPR013780">
    <property type="entry name" value="Glyco_hydro_b"/>
</dbReference>
<feature type="domain" description="Alpha galactosidase C-terminal" evidence="8">
    <location>
        <begin position="110"/>
        <end position="185"/>
    </location>
</feature>
<dbReference type="Gene3D" id="3.20.20.70">
    <property type="entry name" value="Aldolase class I"/>
    <property type="match status" value="1"/>
</dbReference>
<dbReference type="OMA" id="WSIMASN"/>
<evidence type="ECO:0000256" key="5">
    <source>
        <dbReference type="ARBA" id="ARBA00022801"/>
    </source>
</evidence>
<reference evidence="9 10" key="1">
    <citation type="journal article" date="2007" name="Science">
        <title>Sea anemone genome reveals ancestral eumetazoan gene repertoire and genomic organization.</title>
        <authorList>
            <person name="Putnam N.H."/>
            <person name="Srivastava M."/>
            <person name="Hellsten U."/>
            <person name="Dirks B."/>
            <person name="Chapman J."/>
            <person name="Salamov A."/>
            <person name="Terry A."/>
            <person name="Shapiro H."/>
            <person name="Lindquist E."/>
            <person name="Kapitonov V.V."/>
            <person name="Jurka J."/>
            <person name="Genikhovich G."/>
            <person name="Grigoriev I.V."/>
            <person name="Lucas S.M."/>
            <person name="Steele R.E."/>
            <person name="Finnerty J.R."/>
            <person name="Technau U."/>
            <person name="Martindale M.Q."/>
            <person name="Rokhsar D.S."/>
        </authorList>
    </citation>
    <scope>NUCLEOTIDE SEQUENCE [LARGE SCALE GENOMIC DNA]</scope>
    <source>
        <strain evidence="10">CH2 X CH6</strain>
    </source>
</reference>
<accession>A7T0R0</accession>
<dbReference type="InterPro" id="IPR013785">
    <property type="entry name" value="Aldolase_TIM"/>
</dbReference>
<sequence>PNYARIAEFCNLWRNYDDIQDSWGSVLSIINYYGDSQDDLVPVAGPGHWNDPDQLIIGDSLTVDQAKAQMAIWSIMASNKQCYFLFPCREIIAVNQDKLGKMGSRRFMNNAIQVWSRPLADGSVAVAVINVASSAHTVPVSFEEIGLRASTASVRDLFAFQNLGDFTNGFTTAAIRPTGALMFKVTASKQ</sequence>
<keyword evidence="4" id="KW-0732">Signal</keyword>
<dbReference type="SUPFAM" id="SSF51445">
    <property type="entry name" value="(Trans)glycosidases"/>
    <property type="match status" value="1"/>
</dbReference>
<organism evidence="9 10">
    <name type="scientific">Nematostella vectensis</name>
    <name type="common">Starlet sea anemone</name>
    <dbReference type="NCBI Taxonomy" id="45351"/>
    <lineage>
        <taxon>Eukaryota</taxon>
        <taxon>Metazoa</taxon>
        <taxon>Cnidaria</taxon>
        <taxon>Anthozoa</taxon>
        <taxon>Hexacorallia</taxon>
        <taxon>Actiniaria</taxon>
        <taxon>Edwardsiidae</taxon>
        <taxon>Nematostella</taxon>
    </lineage>
</organism>
<evidence type="ECO:0000313" key="9">
    <source>
        <dbReference type="EMBL" id="EDO30461.1"/>
    </source>
</evidence>
<keyword evidence="7" id="KW-0326">Glycosidase</keyword>
<dbReference type="SUPFAM" id="SSF51011">
    <property type="entry name" value="Glycosyl hydrolase domain"/>
    <property type="match status" value="1"/>
</dbReference>
<dbReference type="GO" id="GO:0005975">
    <property type="term" value="P:carbohydrate metabolic process"/>
    <property type="evidence" value="ECO:0007669"/>
    <property type="project" value="InterPro"/>
</dbReference>
<dbReference type="InParanoid" id="A7T0R0"/>
<dbReference type="PANTHER" id="PTHR11452">
    <property type="entry name" value="ALPHA-GALACTOSIDASE/ALPHA-N-ACETYLGALACTOSAMINIDASE"/>
    <property type="match status" value="1"/>
</dbReference>
<dbReference type="EMBL" id="DS470044">
    <property type="protein sequence ID" value="EDO30461.1"/>
    <property type="molecule type" value="Genomic_DNA"/>
</dbReference>
<evidence type="ECO:0000313" key="10">
    <source>
        <dbReference type="Proteomes" id="UP000001593"/>
    </source>
</evidence>
<dbReference type="Gene3D" id="2.60.40.1180">
    <property type="entry name" value="Golgi alpha-mannosidase II"/>
    <property type="match status" value="1"/>
</dbReference>
<keyword evidence="6" id="KW-1015">Disulfide bond</keyword>
<dbReference type="Pfam" id="PF16499">
    <property type="entry name" value="Melibiase_2"/>
    <property type="match status" value="1"/>
</dbReference>
<evidence type="ECO:0000259" key="8">
    <source>
        <dbReference type="Pfam" id="PF17801"/>
    </source>
</evidence>
<comment type="catalytic activity">
    <reaction evidence="1">
        <text>Hydrolysis of terminal, non-reducing alpha-D-galactose residues in alpha-D-galactosides, including galactose oligosaccharides, galactomannans and galactolipids.</text>
        <dbReference type="EC" id="3.2.1.22"/>
    </reaction>
</comment>
<evidence type="ECO:0000256" key="3">
    <source>
        <dbReference type="ARBA" id="ARBA00012755"/>
    </source>
</evidence>
<dbReference type="HOGENOM" id="CLU_013093_0_1_1"/>
<evidence type="ECO:0000256" key="6">
    <source>
        <dbReference type="ARBA" id="ARBA00023157"/>
    </source>
</evidence>
<feature type="non-terminal residue" evidence="9">
    <location>
        <position position="190"/>
    </location>
</feature>
<name>A7T0R0_NEMVE</name>
<comment type="similarity">
    <text evidence="2">Belongs to the glycosyl hydrolase 27 family.</text>
</comment>
<dbReference type="PhylomeDB" id="A7T0R0"/>
<evidence type="ECO:0000256" key="1">
    <source>
        <dbReference type="ARBA" id="ARBA00001255"/>
    </source>
</evidence>
<dbReference type="InterPro" id="IPR041233">
    <property type="entry name" value="Melibiase_C"/>
</dbReference>
<keyword evidence="10" id="KW-1185">Reference proteome</keyword>
<proteinExistence type="inferred from homology"/>
<dbReference type="AlphaFoldDB" id="A7T0R0"/>
<evidence type="ECO:0000256" key="4">
    <source>
        <dbReference type="ARBA" id="ARBA00022729"/>
    </source>
</evidence>
<dbReference type="eggNOG" id="KOG2366">
    <property type="taxonomic scope" value="Eukaryota"/>
</dbReference>
<keyword evidence="5" id="KW-0378">Hydrolase</keyword>
<dbReference type="Proteomes" id="UP000001593">
    <property type="component" value="Unassembled WGS sequence"/>
</dbReference>
<dbReference type="PANTHER" id="PTHR11452:SF83">
    <property type="entry name" value="ALPHA-GALACTOSIDASE"/>
    <property type="match status" value="1"/>
</dbReference>
<protein>
    <recommendedName>
        <fullName evidence="3">alpha-galactosidase</fullName>
        <ecNumber evidence="3">3.2.1.22</ecNumber>
    </recommendedName>
</protein>
<dbReference type="GO" id="GO:0004557">
    <property type="term" value="F:alpha-galactosidase activity"/>
    <property type="evidence" value="ECO:0007669"/>
    <property type="project" value="UniProtKB-EC"/>
</dbReference>
<dbReference type="InterPro" id="IPR017853">
    <property type="entry name" value="GH"/>
</dbReference>
<dbReference type="Pfam" id="PF17801">
    <property type="entry name" value="Melibiase_C"/>
    <property type="match status" value="1"/>
</dbReference>
<dbReference type="InterPro" id="IPR002241">
    <property type="entry name" value="Glyco_hydro_27"/>
</dbReference>
<evidence type="ECO:0000256" key="7">
    <source>
        <dbReference type="ARBA" id="ARBA00023295"/>
    </source>
</evidence>
<dbReference type="STRING" id="45351.A7T0R0"/>
<dbReference type="FunFam" id="2.60.40.1180:FF:000008">
    <property type="entry name" value="Alpha-galactosidase"/>
    <property type="match status" value="1"/>
</dbReference>